<dbReference type="EMBL" id="PSZG01000001">
    <property type="protein sequence ID" value="RKO76735.1"/>
    <property type="molecule type" value="Genomic_DNA"/>
</dbReference>
<comment type="caution">
    <text evidence="1">The sequence shown here is derived from an EMBL/GenBank/DDBJ whole genome shotgun (WGS) entry which is preliminary data.</text>
</comment>
<organism evidence="1 2">
    <name type="scientific">Pectobacterium parmentieri</name>
    <dbReference type="NCBI Taxonomy" id="1905730"/>
    <lineage>
        <taxon>Bacteria</taxon>
        <taxon>Pseudomonadati</taxon>
        <taxon>Pseudomonadota</taxon>
        <taxon>Gammaproteobacteria</taxon>
        <taxon>Enterobacterales</taxon>
        <taxon>Pectobacteriaceae</taxon>
        <taxon>Pectobacterium</taxon>
    </lineage>
</organism>
<sequence>MIFCNSRRTRPTRGGSIAVAPRPLAFCGKSRRFAVPSVFMPAVRTVCDAFLTRRRLSRRPCRSSGGHVHLCAIFLRKLIP</sequence>
<protein>
    <submittedName>
        <fullName evidence="1">Uncharacterized protein</fullName>
    </submittedName>
</protein>
<reference evidence="1 2" key="1">
    <citation type="journal article" date="2018" name="BMC Genomics">
        <title>High genomic variability in the plant pathogenic bacterium Pectobacterium parmentieri deciphered from de novo assembled complete genomes.</title>
        <authorList>
            <person name="Zoledowska S."/>
            <person name="Motyka-Pomagruk A."/>
            <person name="Sledz W."/>
            <person name="Mengoni A."/>
            <person name="Lojkowska E."/>
        </authorList>
    </citation>
    <scope>NUCLEOTIDE SEQUENCE [LARGE SCALE GENOMIC DNA]</scope>
    <source>
        <strain evidence="1 2">IFB5626</strain>
    </source>
</reference>
<accession>A0A8B3F8N2</accession>
<name>A0A8B3F8N2_PECPM</name>
<gene>
    <name evidence="1" type="ORF">C5E00_08045</name>
</gene>
<evidence type="ECO:0000313" key="1">
    <source>
        <dbReference type="EMBL" id="RKO76735.1"/>
    </source>
</evidence>
<proteinExistence type="predicted"/>
<dbReference type="AlphaFoldDB" id="A0A8B3F8N2"/>
<dbReference type="OrthoDB" id="6421548at2"/>
<evidence type="ECO:0000313" key="2">
    <source>
        <dbReference type="Proteomes" id="UP000269665"/>
    </source>
</evidence>
<dbReference type="Proteomes" id="UP000269665">
    <property type="component" value="Unassembled WGS sequence"/>
</dbReference>